<feature type="domain" description="Dynein heavy chain tail" evidence="1">
    <location>
        <begin position="191"/>
        <end position="246"/>
    </location>
</feature>
<accession>A0A8S3SDV2</accession>
<evidence type="ECO:0000259" key="1">
    <source>
        <dbReference type="Pfam" id="PF08385"/>
    </source>
</evidence>
<dbReference type="PANTHER" id="PTHR46532">
    <property type="entry name" value="MALE FERTILITY FACTOR KL5"/>
    <property type="match status" value="1"/>
</dbReference>
<reference evidence="2" key="1">
    <citation type="submission" date="2021-03" db="EMBL/GenBank/DDBJ databases">
        <authorList>
            <person name="Bekaert M."/>
        </authorList>
    </citation>
    <scope>NUCLEOTIDE SEQUENCE</scope>
</reference>
<proteinExistence type="predicted"/>
<dbReference type="GO" id="GO:0005858">
    <property type="term" value="C:axonemal dynein complex"/>
    <property type="evidence" value="ECO:0007669"/>
    <property type="project" value="TreeGrafter"/>
</dbReference>
<dbReference type="GO" id="GO:0007018">
    <property type="term" value="P:microtubule-based movement"/>
    <property type="evidence" value="ECO:0007669"/>
    <property type="project" value="InterPro"/>
</dbReference>
<protein>
    <submittedName>
        <fullName evidence="2">DNAH</fullName>
    </submittedName>
</protein>
<dbReference type="GO" id="GO:0045505">
    <property type="term" value="F:dynein intermediate chain binding"/>
    <property type="evidence" value="ECO:0007669"/>
    <property type="project" value="InterPro"/>
</dbReference>
<organism evidence="2 3">
    <name type="scientific">Mytilus edulis</name>
    <name type="common">Blue mussel</name>
    <dbReference type="NCBI Taxonomy" id="6550"/>
    <lineage>
        <taxon>Eukaryota</taxon>
        <taxon>Metazoa</taxon>
        <taxon>Spiralia</taxon>
        <taxon>Lophotrochozoa</taxon>
        <taxon>Mollusca</taxon>
        <taxon>Bivalvia</taxon>
        <taxon>Autobranchia</taxon>
        <taxon>Pteriomorphia</taxon>
        <taxon>Mytilida</taxon>
        <taxon>Mytiloidea</taxon>
        <taxon>Mytilidae</taxon>
        <taxon>Mytilinae</taxon>
        <taxon>Mytilus</taxon>
    </lineage>
</organism>
<dbReference type="Proteomes" id="UP000683360">
    <property type="component" value="Unassembled WGS sequence"/>
</dbReference>
<dbReference type="GO" id="GO:0051959">
    <property type="term" value="F:dynein light intermediate chain binding"/>
    <property type="evidence" value="ECO:0007669"/>
    <property type="project" value="InterPro"/>
</dbReference>
<dbReference type="EMBL" id="CAJPWZ010001566">
    <property type="protein sequence ID" value="CAG2217716.1"/>
    <property type="molecule type" value="Genomic_DNA"/>
</dbReference>
<dbReference type="AlphaFoldDB" id="A0A8S3SDV2"/>
<dbReference type="OrthoDB" id="10249909at2759"/>
<dbReference type="PANTHER" id="PTHR46532:SF11">
    <property type="entry name" value="DYNEIN AXONEMAL HEAVY CHAIN 12"/>
    <property type="match status" value="1"/>
</dbReference>
<sequence length="252" mass="28911">MAEDIEIEDDRVLFIATYVIKTFKFRSDRFEKFYALEENKRIINEFFEKPTVTSLIFIYPGSSLVVQLEFPANPKAKSCYFIRRYKEQITKETNLNKALIYGDLSYSPLEQLSGLVNEVLVPVLGNEKNHGTWPYVVSTDISQHVKNTKSAVFVVTGQAKGKTLLPLPVGTERVVEDAPTESNEKFDRNIVHAIETVVIDWTHQIREVLKKDSAQPLLEGLNPTPFVEIEFWKNKATNLECIYEQVLLCFSI</sequence>
<gene>
    <name evidence="2" type="ORF">MEDL_31392</name>
</gene>
<keyword evidence="3" id="KW-1185">Reference proteome</keyword>
<name>A0A8S3SDV2_MYTED</name>
<dbReference type="Pfam" id="PF08385">
    <property type="entry name" value="DHC_N1"/>
    <property type="match status" value="1"/>
</dbReference>
<comment type="caution">
    <text evidence="2">The sequence shown here is derived from an EMBL/GenBank/DDBJ whole genome shotgun (WGS) entry which is preliminary data.</text>
</comment>
<evidence type="ECO:0000313" key="3">
    <source>
        <dbReference type="Proteomes" id="UP000683360"/>
    </source>
</evidence>
<evidence type="ECO:0000313" key="2">
    <source>
        <dbReference type="EMBL" id="CAG2217716.1"/>
    </source>
</evidence>
<dbReference type="InterPro" id="IPR026983">
    <property type="entry name" value="DHC"/>
</dbReference>
<dbReference type="InterPro" id="IPR013594">
    <property type="entry name" value="Dynein_heavy_tail"/>
</dbReference>